<organism evidence="3 4">
    <name type="scientific">Hymenobacter montanus</name>
    <dbReference type="NCBI Taxonomy" id="2771359"/>
    <lineage>
        <taxon>Bacteria</taxon>
        <taxon>Pseudomonadati</taxon>
        <taxon>Bacteroidota</taxon>
        <taxon>Cytophagia</taxon>
        <taxon>Cytophagales</taxon>
        <taxon>Hymenobacteraceae</taxon>
        <taxon>Hymenobacter</taxon>
    </lineage>
</organism>
<feature type="domain" description="J" evidence="2">
    <location>
        <begin position="3"/>
        <end position="67"/>
    </location>
</feature>
<dbReference type="Gene3D" id="1.10.287.110">
    <property type="entry name" value="DnaJ domain"/>
    <property type="match status" value="1"/>
</dbReference>
<keyword evidence="4" id="KW-1185">Reference proteome</keyword>
<keyword evidence="1" id="KW-1133">Transmembrane helix</keyword>
<dbReference type="AlphaFoldDB" id="A0A927GJL9"/>
<evidence type="ECO:0000259" key="2">
    <source>
        <dbReference type="PROSITE" id="PS50076"/>
    </source>
</evidence>
<dbReference type="SUPFAM" id="SSF46565">
    <property type="entry name" value="Chaperone J-domain"/>
    <property type="match status" value="1"/>
</dbReference>
<keyword evidence="1" id="KW-0812">Transmembrane</keyword>
<reference evidence="3" key="1">
    <citation type="submission" date="2020-09" db="EMBL/GenBank/DDBJ databases">
        <authorList>
            <person name="Kim M.K."/>
        </authorList>
    </citation>
    <scope>NUCLEOTIDE SEQUENCE</scope>
    <source>
        <strain evidence="3">BT664</strain>
    </source>
</reference>
<name>A0A927GJL9_9BACT</name>
<accession>A0A927GJL9</accession>
<gene>
    <name evidence="3" type="ORF">IC235_10140</name>
</gene>
<sequence length="249" mass="27460">MQNYYHVLGVDPLASAAEIEQAYVRQRARFKRLAAVDRAMKARLAAVEAGFDILGNPRRRLAYDLLLAQEPPETQEPRHSRQQEQVVHYAPVARRLNAALLACFLLLALDWALPQREYAHETVRTRFPVAVSSTLSDPQIAYRVRTEHTAFRLPSAIGHRVREGNRITVWKTPLLGVVRRVSVPDSADGPAPFLPYGGTIYGTFAVLPLLVGAVAAVGVWPGRSPETVVNTAAVGGLLSIVALIVLLWF</sequence>
<protein>
    <recommendedName>
        <fullName evidence="2">J domain-containing protein</fullName>
    </recommendedName>
</protein>
<dbReference type="InterPro" id="IPR001623">
    <property type="entry name" value="DnaJ_domain"/>
</dbReference>
<comment type="caution">
    <text evidence="3">The sequence shown here is derived from an EMBL/GenBank/DDBJ whole genome shotgun (WGS) entry which is preliminary data.</text>
</comment>
<evidence type="ECO:0000313" key="4">
    <source>
        <dbReference type="Proteomes" id="UP000612233"/>
    </source>
</evidence>
<dbReference type="PROSITE" id="PS50076">
    <property type="entry name" value="DNAJ_2"/>
    <property type="match status" value="1"/>
</dbReference>
<dbReference type="InterPro" id="IPR036869">
    <property type="entry name" value="J_dom_sf"/>
</dbReference>
<evidence type="ECO:0000313" key="3">
    <source>
        <dbReference type="EMBL" id="MBD2768251.1"/>
    </source>
</evidence>
<feature type="transmembrane region" description="Helical" evidence="1">
    <location>
        <begin position="227"/>
        <end position="248"/>
    </location>
</feature>
<keyword evidence="1" id="KW-0472">Membrane</keyword>
<feature type="transmembrane region" description="Helical" evidence="1">
    <location>
        <begin position="200"/>
        <end position="220"/>
    </location>
</feature>
<proteinExistence type="predicted"/>
<dbReference type="RefSeq" id="WP_191005063.1">
    <property type="nucleotide sequence ID" value="NZ_JACXAD010000009.1"/>
</dbReference>
<dbReference type="EMBL" id="JACXAD010000009">
    <property type="protein sequence ID" value="MBD2768251.1"/>
    <property type="molecule type" value="Genomic_DNA"/>
</dbReference>
<dbReference type="Proteomes" id="UP000612233">
    <property type="component" value="Unassembled WGS sequence"/>
</dbReference>
<evidence type="ECO:0000256" key="1">
    <source>
        <dbReference type="SAM" id="Phobius"/>
    </source>
</evidence>